<accession>A0A1H8VAF8</accession>
<dbReference type="InterPro" id="IPR036259">
    <property type="entry name" value="MFS_trans_sf"/>
</dbReference>
<feature type="transmembrane region" description="Helical" evidence="7">
    <location>
        <begin position="7"/>
        <end position="28"/>
    </location>
</feature>
<feature type="domain" description="Major facilitator superfamily (MFS) profile" evidence="8">
    <location>
        <begin position="10"/>
        <end position="384"/>
    </location>
</feature>
<dbReference type="OrthoDB" id="2957247at2"/>
<dbReference type="InterPro" id="IPR020846">
    <property type="entry name" value="MFS_dom"/>
</dbReference>
<name>A0A1H8VAF8_9GAMM</name>
<sequence length="408" mass="41258">MRPVSATGYAVLGAGLIAIAYGLARYAFGLFVPSIRAELGLSADAVGIVGSLAFISFCFASVVAPLVADRLGPRLAAGLSGVFALAGLTLISLAGDAVVLGTGVFACGIATGLMMPALSSGAQAAVRADLRGRVNAVMNAGTSAGLIVCVPAVLLLSGAWRLAYGSFAVLAALGVLAALLLIPSSAPGSRGQAQPTAPVSRERWLEVTRLTLFCFAMGVAGSAYWIFAPDLVVEVGSLPERLTGYLWLVVGITGLAGAWASDLGDRIGAPATQALALVGLGGATALIATAPGDLLIALISAAVFGWAFMTLTGLYLVTGIRLLRDRPSMGPVIPFLAITIGQAVGSPLVGWTIARAGYGEAFIVFATLAALVAAVSFLFPRTCSDAAAEEAAEPRSPAAATTIERRPE</sequence>
<dbReference type="PANTHER" id="PTHR43124">
    <property type="entry name" value="PURINE EFFLUX PUMP PBUE"/>
    <property type="match status" value="1"/>
</dbReference>
<protein>
    <submittedName>
        <fullName evidence="9">Predicted arabinose efflux permease, MFS family</fullName>
    </submittedName>
</protein>
<feature type="transmembrane region" description="Helical" evidence="7">
    <location>
        <begin position="100"/>
        <end position="122"/>
    </location>
</feature>
<keyword evidence="10" id="KW-1185">Reference proteome</keyword>
<evidence type="ECO:0000313" key="9">
    <source>
        <dbReference type="EMBL" id="SEP12410.1"/>
    </source>
</evidence>
<dbReference type="SUPFAM" id="SSF103473">
    <property type="entry name" value="MFS general substrate transporter"/>
    <property type="match status" value="1"/>
</dbReference>
<evidence type="ECO:0000256" key="5">
    <source>
        <dbReference type="ARBA" id="ARBA00023136"/>
    </source>
</evidence>
<feature type="transmembrane region" description="Helical" evidence="7">
    <location>
        <begin position="210"/>
        <end position="227"/>
    </location>
</feature>
<feature type="transmembrane region" description="Helical" evidence="7">
    <location>
        <begin position="361"/>
        <end position="379"/>
    </location>
</feature>
<dbReference type="InterPro" id="IPR011701">
    <property type="entry name" value="MFS"/>
</dbReference>
<feature type="transmembrane region" description="Helical" evidence="7">
    <location>
        <begin position="134"/>
        <end position="156"/>
    </location>
</feature>
<dbReference type="Proteomes" id="UP000199657">
    <property type="component" value="Unassembled WGS sequence"/>
</dbReference>
<feature type="transmembrane region" description="Helical" evidence="7">
    <location>
        <begin position="294"/>
        <end position="317"/>
    </location>
</feature>
<feature type="transmembrane region" description="Helical" evidence="7">
    <location>
        <begin position="162"/>
        <end position="182"/>
    </location>
</feature>
<keyword evidence="3 7" id="KW-0812">Transmembrane</keyword>
<feature type="transmembrane region" description="Helical" evidence="7">
    <location>
        <begin position="267"/>
        <end position="288"/>
    </location>
</feature>
<evidence type="ECO:0000256" key="3">
    <source>
        <dbReference type="ARBA" id="ARBA00022692"/>
    </source>
</evidence>
<dbReference type="GO" id="GO:0022857">
    <property type="term" value="F:transmembrane transporter activity"/>
    <property type="evidence" value="ECO:0007669"/>
    <property type="project" value="InterPro"/>
</dbReference>
<evidence type="ECO:0000256" key="7">
    <source>
        <dbReference type="SAM" id="Phobius"/>
    </source>
</evidence>
<reference evidence="9 10" key="1">
    <citation type="submission" date="2016-10" db="EMBL/GenBank/DDBJ databases">
        <authorList>
            <person name="de Groot N.N."/>
        </authorList>
    </citation>
    <scope>NUCLEOTIDE SEQUENCE [LARGE SCALE GENOMIC DNA]</scope>
    <source>
        <strain evidence="9 10">CGMCC 1.6291</strain>
    </source>
</reference>
<evidence type="ECO:0000256" key="6">
    <source>
        <dbReference type="SAM" id="MobiDB-lite"/>
    </source>
</evidence>
<comment type="subcellular location">
    <subcellularLocation>
        <location evidence="1">Cell membrane</location>
        <topology evidence="1">Multi-pass membrane protein</topology>
    </subcellularLocation>
</comment>
<dbReference type="RefSeq" id="WP_091645827.1">
    <property type="nucleotide sequence ID" value="NZ_FOEG01000011.1"/>
</dbReference>
<dbReference type="EMBL" id="FOEG01000011">
    <property type="protein sequence ID" value="SEP12410.1"/>
    <property type="molecule type" value="Genomic_DNA"/>
</dbReference>
<evidence type="ECO:0000256" key="4">
    <source>
        <dbReference type="ARBA" id="ARBA00022989"/>
    </source>
</evidence>
<evidence type="ECO:0000259" key="8">
    <source>
        <dbReference type="PROSITE" id="PS50850"/>
    </source>
</evidence>
<organism evidence="9 10">
    <name type="scientific">Aquisalimonas asiatica</name>
    <dbReference type="NCBI Taxonomy" id="406100"/>
    <lineage>
        <taxon>Bacteria</taxon>
        <taxon>Pseudomonadati</taxon>
        <taxon>Pseudomonadota</taxon>
        <taxon>Gammaproteobacteria</taxon>
        <taxon>Chromatiales</taxon>
        <taxon>Ectothiorhodospiraceae</taxon>
        <taxon>Aquisalimonas</taxon>
    </lineage>
</organism>
<dbReference type="GO" id="GO:0005886">
    <property type="term" value="C:plasma membrane"/>
    <property type="evidence" value="ECO:0007669"/>
    <property type="project" value="UniProtKB-SubCell"/>
</dbReference>
<feature type="transmembrane region" description="Helical" evidence="7">
    <location>
        <begin position="48"/>
        <end position="68"/>
    </location>
</feature>
<dbReference type="Pfam" id="PF07690">
    <property type="entry name" value="MFS_1"/>
    <property type="match status" value="1"/>
</dbReference>
<feature type="transmembrane region" description="Helical" evidence="7">
    <location>
        <begin position="329"/>
        <end position="349"/>
    </location>
</feature>
<dbReference type="InterPro" id="IPR050189">
    <property type="entry name" value="MFS_Efflux_Transporters"/>
</dbReference>
<dbReference type="PROSITE" id="PS50850">
    <property type="entry name" value="MFS"/>
    <property type="match status" value="1"/>
</dbReference>
<dbReference type="Gene3D" id="1.20.1250.20">
    <property type="entry name" value="MFS general substrate transporter like domains"/>
    <property type="match status" value="2"/>
</dbReference>
<dbReference type="STRING" id="406100.SAMN04488052_1118"/>
<keyword evidence="2" id="KW-1003">Cell membrane</keyword>
<evidence type="ECO:0000256" key="1">
    <source>
        <dbReference type="ARBA" id="ARBA00004651"/>
    </source>
</evidence>
<feature type="transmembrane region" description="Helical" evidence="7">
    <location>
        <begin position="75"/>
        <end position="94"/>
    </location>
</feature>
<keyword evidence="5 7" id="KW-0472">Membrane</keyword>
<feature type="region of interest" description="Disordered" evidence="6">
    <location>
        <begin position="389"/>
        <end position="408"/>
    </location>
</feature>
<feature type="transmembrane region" description="Helical" evidence="7">
    <location>
        <begin position="242"/>
        <end position="260"/>
    </location>
</feature>
<gene>
    <name evidence="9" type="ORF">SAMN04488052_1118</name>
</gene>
<evidence type="ECO:0000256" key="2">
    <source>
        <dbReference type="ARBA" id="ARBA00022475"/>
    </source>
</evidence>
<evidence type="ECO:0000313" key="10">
    <source>
        <dbReference type="Proteomes" id="UP000199657"/>
    </source>
</evidence>
<keyword evidence="4 7" id="KW-1133">Transmembrane helix</keyword>
<dbReference type="AlphaFoldDB" id="A0A1H8VAF8"/>
<dbReference type="PANTHER" id="PTHR43124:SF3">
    <property type="entry name" value="CHLORAMPHENICOL EFFLUX PUMP RV0191"/>
    <property type="match status" value="1"/>
</dbReference>
<proteinExistence type="predicted"/>